<keyword evidence="3" id="KW-1185">Reference proteome</keyword>
<dbReference type="EMBL" id="MU004611">
    <property type="protein sequence ID" value="KAF2647504.1"/>
    <property type="molecule type" value="Genomic_DNA"/>
</dbReference>
<evidence type="ECO:0000313" key="3">
    <source>
        <dbReference type="Proteomes" id="UP000799324"/>
    </source>
</evidence>
<accession>A0A6A6SMU9</accession>
<evidence type="ECO:0000313" key="2">
    <source>
        <dbReference type="EMBL" id="KAF2647504.1"/>
    </source>
</evidence>
<dbReference type="AlphaFoldDB" id="A0A6A6SMU9"/>
<dbReference type="Proteomes" id="UP000799324">
    <property type="component" value="Unassembled WGS sequence"/>
</dbReference>
<feature type="region of interest" description="Disordered" evidence="1">
    <location>
        <begin position="1"/>
        <end position="74"/>
    </location>
</feature>
<reference evidence="2" key="1">
    <citation type="journal article" date="2020" name="Stud. Mycol.">
        <title>101 Dothideomycetes genomes: a test case for predicting lifestyles and emergence of pathogens.</title>
        <authorList>
            <person name="Haridas S."/>
            <person name="Albert R."/>
            <person name="Binder M."/>
            <person name="Bloem J."/>
            <person name="Labutti K."/>
            <person name="Salamov A."/>
            <person name="Andreopoulos B."/>
            <person name="Baker S."/>
            <person name="Barry K."/>
            <person name="Bills G."/>
            <person name="Bluhm B."/>
            <person name="Cannon C."/>
            <person name="Castanera R."/>
            <person name="Culley D."/>
            <person name="Daum C."/>
            <person name="Ezra D."/>
            <person name="Gonzalez J."/>
            <person name="Henrissat B."/>
            <person name="Kuo A."/>
            <person name="Liang C."/>
            <person name="Lipzen A."/>
            <person name="Lutzoni F."/>
            <person name="Magnuson J."/>
            <person name="Mondo S."/>
            <person name="Nolan M."/>
            <person name="Ohm R."/>
            <person name="Pangilinan J."/>
            <person name="Park H.-J."/>
            <person name="Ramirez L."/>
            <person name="Alfaro M."/>
            <person name="Sun H."/>
            <person name="Tritt A."/>
            <person name="Yoshinaga Y."/>
            <person name="Zwiers L.-H."/>
            <person name="Turgeon B."/>
            <person name="Goodwin S."/>
            <person name="Spatafora J."/>
            <person name="Crous P."/>
            <person name="Grigoriev I."/>
        </authorList>
    </citation>
    <scope>NUCLEOTIDE SEQUENCE</scope>
    <source>
        <strain evidence="2">CBS 122681</strain>
    </source>
</reference>
<gene>
    <name evidence="2" type="ORF">K491DRAFT_685464</name>
</gene>
<evidence type="ECO:0000256" key="1">
    <source>
        <dbReference type="SAM" id="MobiDB-lite"/>
    </source>
</evidence>
<dbReference type="OrthoDB" id="3797007at2759"/>
<protein>
    <submittedName>
        <fullName evidence="2">Uncharacterized protein</fullName>
    </submittedName>
</protein>
<feature type="compositionally biased region" description="Polar residues" evidence="1">
    <location>
        <begin position="36"/>
        <end position="50"/>
    </location>
</feature>
<proteinExistence type="predicted"/>
<sequence length="363" mass="40430">MDTNGNMDPLDLGSTQISSPASAVDSPFDHKAIELATNSPYPENSSNGTGLPSDLAAVGNPTDVGIPQGDTPMPDSDEWVEQQPNVDQVSGEDVQATQIGSEDVQANAHNAGFPNVLPVPDLTEEKLQKIPQIKEFWDAYVDGYDTPGVTMVDQLERAKSLALMLLQHYFPVNQFFTVEPASFDMMVQYGWSVRQAKPKKTKLKDFSEYRLIPREHITGFVVYKTYAISEKGQPESAKKFPHTYLAIVADDPKHAQFLDRPEGHPKTTRGDIMAYDLGVRAKIRNGYGVMMIGRRLELYRYDNDNEDDQEMVPYTDSNWWFDMKSTHLSVINQYLQTIVTSTVDYQNGVKGEGPSVDAPANGL</sequence>
<organism evidence="2 3">
    <name type="scientific">Lophiostoma macrostomum CBS 122681</name>
    <dbReference type="NCBI Taxonomy" id="1314788"/>
    <lineage>
        <taxon>Eukaryota</taxon>
        <taxon>Fungi</taxon>
        <taxon>Dikarya</taxon>
        <taxon>Ascomycota</taxon>
        <taxon>Pezizomycotina</taxon>
        <taxon>Dothideomycetes</taxon>
        <taxon>Pleosporomycetidae</taxon>
        <taxon>Pleosporales</taxon>
        <taxon>Lophiostomataceae</taxon>
        <taxon>Lophiostoma</taxon>
    </lineage>
</organism>
<name>A0A6A6SMU9_9PLEO</name>